<proteinExistence type="predicted"/>
<protein>
    <submittedName>
        <fullName evidence="1">Uncharacterized protein</fullName>
    </submittedName>
</protein>
<dbReference type="InterPro" id="IPR012551">
    <property type="entry name" value="DUF1707_SHOCT-like"/>
</dbReference>
<reference evidence="2" key="1">
    <citation type="submission" date="2018-01" db="EMBL/GenBank/DDBJ databases">
        <authorList>
            <person name="Li J."/>
        </authorList>
    </citation>
    <scope>NUCLEOTIDE SEQUENCE [LARGE SCALE GENOMIC DNA]</scope>
    <source>
        <strain evidence="2">592</strain>
    </source>
</reference>
<dbReference type="Proteomes" id="UP000244384">
    <property type="component" value="Chromosome"/>
</dbReference>
<evidence type="ECO:0000313" key="1">
    <source>
        <dbReference type="EMBL" id="AWB92018.1"/>
    </source>
</evidence>
<name>A0A2S0WKZ5_9ACTN</name>
<dbReference type="AlphaFoldDB" id="A0A2S0WKZ5"/>
<gene>
    <name evidence="1" type="ORF">C3E78_07285</name>
</gene>
<organism evidence="1 2">
    <name type="scientific">Aeromicrobium chenweiae</name>
    <dbReference type="NCBI Taxonomy" id="2079793"/>
    <lineage>
        <taxon>Bacteria</taxon>
        <taxon>Bacillati</taxon>
        <taxon>Actinomycetota</taxon>
        <taxon>Actinomycetes</taxon>
        <taxon>Propionibacteriales</taxon>
        <taxon>Nocardioidaceae</taxon>
        <taxon>Aeromicrobium</taxon>
    </lineage>
</organism>
<dbReference type="KEGG" id="aez:C3E78_07285"/>
<keyword evidence="2" id="KW-1185">Reference proteome</keyword>
<dbReference type="Pfam" id="PF08044">
    <property type="entry name" value="DUF1707"/>
    <property type="match status" value="1"/>
</dbReference>
<sequence>MPAADVWSAFSADPRAAASADLKASDTDRDVAAAALREAYADGRLTRGEYDERSTAALAVRSMAGFLPLLTDLVPSAPVPATGVSADLRAQAVVRYQRDLRDARNGWLFVSGLCTAIWGATSVAAGDPLFFWPVFPSLGVGIGYVATRLNAESRIEAIEDKIAETRRVRRAREDELGD</sequence>
<dbReference type="RefSeq" id="WP_108577663.1">
    <property type="nucleotide sequence ID" value="NZ_CP026952.1"/>
</dbReference>
<accession>A0A2S0WKZ5</accession>
<accession>A0A5F2ETP5</accession>
<dbReference type="OrthoDB" id="4803675at2"/>
<dbReference type="EMBL" id="CP026952">
    <property type="protein sequence ID" value="AWB92018.1"/>
    <property type="molecule type" value="Genomic_DNA"/>
</dbReference>
<evidence type="ECO:0000313" key="2">
    <source>
        <dbReference type="Proteomes" id="UP000244384"/>
    </source>
</evidence>